<dbReference type="InterPro" id="IPR029012">
    <property type="entry name" value="Helix_hairpin_bin_sf"/>
</dbReference>
<accession>A0ABW8NNL3</accession>
<proteinExistence type="inferred from homology"/>
<name>A0ABW8NNL3_9GAMM</name>
<reference evidence="3 4" key="1">
    <citation type="submission" date="2024-03" db="EMBL/GenBank/DDBJ databases">
        <title>High-quality draft genome sequence of Oceanobacter sp. wDCs-4.</title>
        <authorList>
            <person name="Dong C."/>
        </authorList>
    </citation>
    <scope>NUCLEOTIDE SEQUENCE [LARGE SCALE GENOMIC DNA]</scope>
    <source>
        <strain evidence="4">wDCs-4</strain>
    </source>
</reference>
<keyword evidence="1" id="KW-0535">Nitrogen fixation</keyword>
<sequence length="70" mass="7685">MTPEEIKALKKAASTQKRIATEIASKIHDVVEDTYWTEYETLPALAQEAIAACEAWKAAQAAYDEVAETA</sequence>
<comment type="caution">
    <text evidence="3">The sequence shown here is derived from an EMBL/GenBank/DDBJ whole genome shotgun (WGS) entry which is preliminary data.</text>
</comment>
<dbReference type="Pfam" id="PF05082">
    <property type="entry name" value="Rop-like"/>
    <property type="match status" value="1"/>
</dbReference>
<evidence type="ECO:0000256" key="2">
    <source>
        <dbReference type="ARBA" id="ARBA00044954"/>
    </source>
</evidence>
<dbReference type="Gene3D" id="1.10.287.660">
    <property type="entry name" value="Helix hairpin bin"/>
    <property type="match status" value="1"/>
</dbReference>
<dbReference type="RefSeq" id="WP_369855646.1">
    <property type="nucleotide sequence ID" value="NZ_JBBKTX010000034.1"/>
</dbReference>
<dbReference type="InterPro" id="IPR007774">
    <property type="entry name" value="Put_N_fixation"/>
</dbReference>
<evidence type="ECO:0000313" key="4">
    <source>
        <dbReference type="Proteomes" id="UP001620597"/>
    </source>
</evidence>
<gene>
    <name evidence="3" type="ORF">WG929_19395</name>
</gene>
<evidence type="ECO:0000313" key="3">
    <source>
        <dbReference type="EMBL" id="MFK4754575.1"/>
    </source>
</evidence>
<protein>
    <submittedName>
        <fullName evidence="3">CCE_0567 family metalloprotein</fullName>
    </submittedName>
</protein>
<organism evidence="3 4">
    <name type="scientific">Oceanobacter antarcticus</name>
    <dbReference type="NCBI Taxonomy" id="3133425"/>
    <lineage>
        <taxon>Bacteria</taxon>
        <taxon>Pseudomonadati</taxon>
        <taxon>Pseudomonadota</taxon>
        <taxon>Gammaproteobacteria</taxon>
        <taxon>Oceanospirillales</taxon>
        <taxon>Oceanospirillaceae</taxon>
        <taxon>Oceanobacter</taxon>
    </lineage>
</organism>
<dbReference type="EMBL" id="JBBKTX010000034">
    <property type="protein sequence ID" value="MFK4754575.1"/>
    <property type="molecule type" value="Genomic_DNA"/>
</dbReference>
<comment type="similarity">
    <text evidence="2">Belongs to the UPF0437 family.</text>
</comment>
<keyword evidence="4" id="KW-1185">Reference proteome</keyword>
<evidence type="ECO:0000256" key="1">
    <source>
        <dbReference type="ARBA" id="ARBA00023231"/>
    </source>
</evidence>
<dbReference type="Proteomes" id="UP001620597">
    <property type="component" value="Unassembled WGS sequence"/>
</dbReference>